<keyword evidence="2 3" id="KW-0040">ANK repeat</keyword>
<feature type="region of interest" description="Disordered" evidence="4">
    <location>
        <begin position="1"/>
        <end position="237"/>
    </location>
</feature>
<dbReference type="PANTHER" id="PTHR24173:SF40">
    <property type="entry name" value="AGAP006757-PA"/>
    <property type="match status" value="1"/>
</dbReference>
<accession>A0AAW0T3Y6</accession>
<feature type="compositionally biased region" description="Low complexity" evidence="4">
    <location>
        <begin position="911"/>
        <end position="930"/>
    </location>
</feature>
<feature type="compositionally biased region" description="Low complexity" evidence="4">
    <location>
        <begin position="117"/>
        <end position="127"/>
    </location>
</feature>
<feature type="region of interest" description="Disordered" evidence="4">
    <location>
        <begin position="379"/>
        <end position="436"/>
    </location>
</feature>
<feature type="compositionally biased region" description="Basic and acidic residues" evidence="4">
    <location>
        <begin position="63"/>
        <end position="76"/>
    </location>
</feature>
<dbReference type="PROSITE" id="PS50297">
    <property type="entry name" value="ANK_REP_REGION"/>
    <property type="match status" value="2"/>
</dbReference>
<name>A0AAW0T3Y6_SCYPA</name>
<dbReference type="PANTHER" id="PTHR24173">
    <property type="entry name" value="ANKYRIN REPEAT CONTAINING"/>
    <property type="match status" value="1"/>
</dbReference>
<feature type="compositionally biased region" description="Basic and acidic residues" evidence="4">
    <location>
        <begin position="495"/>
        <end position="513"/>
    </location>
</feature>
<feature type="region of interest" description="Disordered" evidence="4">
    <location>
        <begin position="852"/>
        <end position="995"/>
    </location>
</feature>
<dbReference type="InterPro" id="IPR036770">
    <property type="entry name" value="Ankyrin_rpt-contain_sf"/>
</dbReference>
<keyword evidence="1" id="KW-0677">Repeat</keyword>
<feature type="compositionally biased region" description="Basic and acidic residues" evidence="4">
    <location>
        <begin position="380"/>
        <end position="403"/>
    </location>
</feature>
<feature type="repeat" description="ANK" evidence="3">
    <location>
        <begin position="654"/>
        <end position="677"/>
    </location>
</feature>
<evidence type="ECO:0000313" key="6">
    <source>
        <dbReference type="Proteomes" id="UP001487740"/>
    </source>
</evidence>
<feature type="repeat" description="ANK" evidence="3">
    <location>
        <begin position="690"/>
        <end position="722"/>
    </location>
</feature>
<feature type="region of interest" description="Disordered" evidence="4">
    <location>
        <begin position="488"/>
        <end position="562"/>
    </location>
</feature>
<evidence type="ECO:0000256" key="1">
    <source>
        <dbReference type="ARBA" id="ARBA00022737"/>
    </source>
</evidence>
<feature type="compositionally biased region" description="Polar residues" evidence="4">
    <location>
        <begin position="88"/>
        <end position="110"/>
    </location>
</feature>
<feature type="compositionally biased region" description="Basic and acidic residues" evidence="4">
    <location>
        <begin position="532"/>
        <end position="546"/>
    </location>
</feature>
<feature type="compositionally biased region" description="Polar residues" evidence="4">
    <location>
        <begin position="312"/>
        <end position="327"/>
    </location>
</feature>
<comment type="caution">
    <text evidence="5">The sequence shown here is derived from an EMBL/GenBank/DDBJ whole genome shotgun (WGS) entry which is preliminary data.</text>
</comment>
<feature type="compositionally biased region" description="Pro residues" evidence="4">
    <location>
        <begin position="861"/>
        <end position="870"/>
    </location>
</feature>
<dbReference type="SMART" id="SM00248">
    <property type="entry name" value="ANK"/>
    <property type="match status" value="3"/>
</dbReference>
<dbReference type="PROSITE" id="PS50088">
    <property type="entry name" value="ANK_REPEAT"/>
    <property type="match status" value="2"/>
</dbReference>
<dbReference type="Pfam" id="PF12796">
    <property type="entry name" value="Ank_2"/>
    <property type="match status" value="1"/>
</dbReference>
<gene>
    <name evidence="5" type="ORF">O3P69_015163</name>
</gene>
<feature type="compositionally biased region" description="Low complexity" evidence="4">
    <location>
        <begin position="889"/>
        <end position="902"/>
    </location>
</feature>
<feature type="compositionally biased region" description="Low complexity" evidence="4">
    <location>
        <begin position="871"/>
        <end position="882"/>
    </location>
</feature>
<proteinExistence type="predicted"/>
<reference evidence="5 6" key="1">
    <citation type="submission" date="2023-03" db="EMBL/GenBank/DDBJ databases">
        <title>High-quality genome of Scylla paramamosain provides insights in environmental adaptation.</title>
        <authorList>
            <person name="Zhang L."/>
        </authorList>
    </citation>
    <scope>NUCLEOTIDE SEQUENCE [LARGE SCALE GENOMIC DNA]</scope>
    <source>
        <strain evidence="5">LZ_2023a</strain>
        <tissue evidence="5">Muscle</tissue>
    </source>
</reference>
<sequence length="995" mass="107595">MAQPPQEPSRVAPNERSHPPVRTPAVARECTVVRLVKGRRYTRSGSGRLVELLSPTGRTLTRQPDESDNQRRKAEDSGAPGHLPRTRPPQQESQKNVQKPARQPQTSETPEGSAAPQSLRKSQQLQQKESDLKKQQEQRQQQQKEEKDAAAPHYQLKSPQQRQQQQQKEVRDYDHKQIYQHSDAQEGLPLRSQHGQAEGEEFNFLKTDHNKPRQVPPLQRTPTIDIPEPRRRAGDSHRTLYEQQLVRAGSLGSGEPAAILEQRRSRSPLRTPGRAHPVSAISEGKYASPITSSSPPGAGRGGPLERKHILSQDVQTSRDSIYSQLSKSTEKSRASEATRPLPVVGGAAAADSRTGIIRAAAKAYTESYQSYSFSGYLTKNKRDSVGSKESPSVKDFTEVEVEIKQPPAGSSQRETQEIPAAASHSSGPPPLSKSQSGKIIVPLTSFVLASKSSEPVTNLDKVVIKQPLSGETSVIKINAAETKEAPVIGNTSACHKADQEREKGDTGGQEHRSKPAHPQPHPHPPTPQHKPPSKDKDTPAKTRDKPINTSRGSSSINKKLPPFISGFHFSHGGDKMKGNNEGALLVACRVGEEDQVLRLLKEMTAAGVLDAAVLNQADRSGRTALSYACANAFQRVVEVLTGLPGSDINKSDTDGNTPLHFASQAGHTEVVSHLVNKCNRSVDLDARNALGFTPLMKAALQGRTKIAKILLFAGASPHLRDFGRGMCAVEWARYTGRHVCSELIDSIQKSCSSHIRDRWTSDPDLKSHSSTSINTLGQGDNKESWIKHKIRKAFHKSESKKEFSVVTNLSTMAVCATTPVLPTAVASQDLKPHQVVVPQVQVTEVKVPDCYEDPEDTLSRLPPPPPPPVLPSEEVSSSSPSKSPKKQPARSASANTASSTSPPSSPPSSPPATSTKPSTSPTTPATTTSPSKDESQKEASVGETKANGAAKTTSPTKNQDKSANAKSHLEEPEAGISIPPSLVPLPLVKPKSLVC</sequence>
<feature type="compositionally biased region" description="Pro residues" evidence="4">
    <location>
        <begin position="517"/>
        <end position="530"/>
    </location>
</feature>
<dbReference type="PRINTS" id="PR01415">
    <property type="entry name" value="ANKYRIN"/>
</dbReference>
<feature type="compositionally biased region" description="Basic and acidic residues" evidence="4">
    <location>
        <begin position="168"/>
        <end position="177"/>
    </location>
</feature>
<organism evidence="5 6">
    <name type="scientific">Scylla paramamosain</name>
    <name type="common">Mud crab</name>
    <dbReference type="NCBI Taxonomy" id="85552"/>
    <lineage>
        <taxon>Eukaryota</taxon>
        <taxon>Metazoa</taxon>
        <taxon>Ecdysozoa</taxon>
        <taxon>Arthropoda</taxon>
        <taxon>Crustacea</taxon>
        <taxon>Multicrustacea</taxon>
        <taxon>Malacostraca</taxon>
        <taxon>Eumalacostraca</taxon>
        <taxon>Eucarida</taxon>
        <taxon>Decapoda</taxon>
        <taxon>Pleocyemata</taxon>
        <taxon>Brachyura</taxon>
        <taxon>Eubrachyura</taxon>
        <taxon>Portunoidea</taxon>
        <taxon>Portunidae</taxon>
        <taxon>Portuninae</taxon>
        <taxon>Scylla</taxon>
    </lineage>
</organism>
<dbReference type="Proteomes" id="UP001487740">
    <property type="component" value="Unassembled WGS sequence"/>
</dbReference>
<dbReference type="Gene3D" id="1.25.40.20">
    <property type="entry name" value="Ankyrin repeat-containing domain"/>
    <property type="match status" value="1"/>
</dbReference>
<feature type="region of interest" description="Disordered" evidence="4">
    <location>
        <begin position="261"/>
        <end position="339"/>
    </location>
</feature>
<evidence type="ECO:0000256" key="2">
    <source>
        <dbReference type="ARBA" id="ARBA00023043"/>
    </source>
</evidence>
<keyword evidence="6" id="KW-1185">Reference proteome</keyword>
<feature type="compositionally biased region" description="Polar residues" evidence="4">
    <location>
        <begin position="547"/>
        <end position="557"/>
    </location>
</feature>
<feature type="compositionally biased region" description="Basic and acidic residues" evidence="4">
    <location>
        <begin position="128"/>
        <end position="150"/>
    </location>
</feature>
<dbReference type="EMBL" id="JARAKH010000039">
    <property type="protein sequence ID" value="KAK8381963.1"/>
    <property type="molecule type" value="Genomic_DNA"/>
</dbReference>
<dbReference type="InterPro" id="IPR002110">
    <property type="entry name" value="Ankyrin_rpt"/>
</dbReference>
<feature type="compositionally biased region" description="Low complexity" evidence="4">
    <location>
        <begin position="976"/>
        <end position="995"/>
    </location>
</feature>
<dbReference type="SUPFAM" id="SSF48403">
    <property type="entry name" value="Ankyrin repeat"/>
    <property type="match status" value="1"/>
</dbReference>
<feature type="compositionally biased region" description="Polar residues" evidence="4">
    <location>
        <begin position="950"/>
        <end position="965"/>
    </location>
</feature>
<evidence type="ECO:0000256" key="3">
    <source>
        <dbReference type="PROSITE-ProRule" id="PRU00023"/>
    </source>
</evidence>
<evidence type="ECO:0000256" key="4">
    <source>
        <dbReference type="SAM" id="MobiDB-lite"/>
    </source>
</evidence>
<protein>
    <submittedName>
        <fullName evidence="5">Uncharacterized protein</fullName>
    </submittedName>
</protein>
<feature type="compositionally biased region" description="Basic and acidic residues" evidence="4">
    <location>
        <begin position="227"/>
        <end position="237"/>
    </location>
</feature>
<evidence type="ECO:0000313" key="5">
    <source>
        <dbReference type="EMBL" id="KAK8381963.1"/>
    </source>
</evidence>
<dbReference type="AlphaFoldDB" id="A0AAW0T3Y6"/>